<reference evidence="1" key="1">
    <citation type="submission" date="2020-04" db="EMBL/GenBank/DDBJ databases">
        <authorList>
            <person name="Zhang T."/>
        </authorList>
    </citation>
    <scope>NUCLEOTIDE SEQUENCE</scope>
    <source>
        <strain evidence="1">HKST-UBA09</strain>
    </source>
</reference>
<dbReference type="EMBL" id="JAGQLF010000006">
    <property type="protein sequence ID" value="MCA9386573.1"/>
    <property type="molecule type" value="Genomic_DNA"/>
</dbReference>
<proteinExistence type="predicted"/>
<evidence type="ECO:0000313" key="1">
    <source>
        <dbReference type="EMBL" id="MCA9386573.1"/>
    </source>
</evidence>
<evidence type="ECO:0000313" key="2">
    <source>
        <dbReference type="Proteomes" id="UP000714915"/>
    </source>
</evidence>
<organism evidence="1 2">
    <name type="scientific">Candidatus Dojkabacteria bacterium</name>
    <dbReference type="NCBI Taxonomy" id="2099670"/>
    <lineage>
        <taxon>Bacteria</taxon>
        <taxon>Candidatus Dojkabacteria</taxon>
    </lineage>
</organism>
<comment type="caution">
    <text evidence="1">The sequence shown here is derived from an EMBL/GenBank/DDBJ whole genome shotgun (WGS) entry which is preliminary data.</text>
</comment>
<gene>
    <name evidence="1" type="ORF">KC669_00920</name>
</gene>
<name>A0A955L9M4_9BACT</name>
<dbReference type="AlphaFoldDB" id="A0A955L9M4"/>
<sequence>MINTIFNLIIKISSPLINFFYSPVKEYSTLKNKIKFDLKYYSNIILNYGFDNETINKVTDIFRKHAVNLELIYMNIPSRKLLSKYRMIEQHSNVIEASTNLMGLSNSAGRDKDGFYRVEERVEKIKSLLNLN</sequence>
<reference evidence="1" key="2">
    <citation type="journal article" date="2021" name="Microbiome">
        <title>Successional dynamics and alternative stable states in a saline activated sludge microbial community over 9 years.</title>
        <authorList>
            <person name="Wang Y."/>
            <person name="Ye J."/>
            <person name="Ju F."/>
            <person name="Liu L."/>
            <person name="Boyd J.A."/>
            <person name="Deng Y."/>
            <person name="Parks D.H."/>
            <person name="Jiang X."/>
            <person name="Yin X."/>
            <person name="Woodcroft B.J."/>
            <person name="Tyson G.W."/>
            <person name="Hugenholtz P."/>
            <person name="Polz M.F."/>
            <person name="Zhang T."/>
        </authorList>
    </citation>
    <scope>NUCLEOTIDE SEQUENCE</scope>
    <source>
        <strain evidence="1">HKST-UBA09</strain>
    </source>
</reference>
<dbReference type="Proteomes" id="UP000714915">
    <property type="component" value="Unassembled WGS sequence"/>
</dbReference>
<protein>
    <submittedName>
        <fullName evidence="1">Uncharacterized protein</fullName>
    </submittedName>
</protein>
<accession>A0A955L9M4</accession>